<dbReference type="AlphaFoldDB" id="A0A401GUH5"/>
<dbReference type="RefSeq" id="XP_027616800.1">
    <property type="nucleotide sequence ID" value="XM_027760999.1"/>
</dbReference>
<dbReference type="Proteomes" id="UP000287166">
    <property type="component" value="Unassembled WGS sequence"/>
</dbReference>
<dbReference type="GeneID" id="38782804"/>
<evidence type="ECO:0000256" key="1">
    <source>
        <dbReference type="SAM" id="MobiDB-lite"/>
    </source>
</evidence>
<feature type="region of interest" description="Disordered" evidence="1">
    <location>
        <begin position="52"/>
        <end position="121"/>
    </location>
</feature>
<organism evidence="2 3">
    <name type="scientific">Sparassis crispa</name>
    <dbReference type="NCBI Taxonomy" id="139825"/>
    <lineage>
        <taxon>Eukaryota</taxon>
        <taxon>Fungi</taxon>
        <taxon>Dikarya</taxon>
        <taxon>Basidiomycota</taxon>
        <taxon>Agaricomycotina</taxon>
        <taxon>Agaricomycetes</taxon>
        <taxon>Polyporales</taxon>
        <taxon>Sparassidaceae</taxon>
        <taxon>Sparassis</taxon>
    </lineage>
</organism>
<reference evidence="2 3" key="1">
    <citation type="journal article" date="2018" name="Sci. Rep.">
        <title>Genome sequence of the cauliflower mushroom Sparassis crispa (Hanabiratake) and its association with beneficial usage.</title>
        <authorList>
            <person name="Kiyama R."/>
            <person name="Furutani Y."/>
            <person name="Kawaguchi K."/>
            <person name="Nakanishi T."/>
        </authorList>
    </citation>
    <scope>NUCLEOTIDE SEQUENCE [LARGE SCALE GENOMIC DNA]</scope>
</reference>
<dbReference type="InParanoid" id="A0A401GUH5"/>
<dbReference type="OrthoDB" id="3269515at2759"/>
<proteinExistence type="predicted"/>
<evidence type="ECO:0000313" key="2">
    <source>
        <dbReference type="EMBL" id="GBE85887.1"/>
    </source>
</evidence>
<feature type="compositionally biased region" description="Polar residues" evidence="1">
    <location>
        <begin position="77"/>
        <end position="94"/>
    </location>
</feature>
<gene>
    <name evidence="2" type="ORF">SCP_0804110</name>
</gene>
<sequence>MLGQGSNNGDSAAPRNKLHGVSHPTVRTEMVALHSVPSSPLDRSLLFAPERYPRQRNLRSPKSSLPPRPATAPPTTSIFASTVSSPRKTLTPFSHSFAHQRPTLSDRESSGNILPPPPPLFRPTTFWRNHPKSGVTGASYSPSTYLIRRSTFIAAGLPFDVPVADLSALCVEARVGTVFLPP</sequence>
<name>A0A401GUH5_9APHY</name>
<comment type="caution">
    <text evidence="2">The sequence shown here is derived from an EMBL/GenBank/DDBJ whole genome shotgun (WGS) entry which is preliminary data.</text>
</comment>
<accession>A0A401GUH5</accession>
<evidence type="ECO:0000313" key="3">
    <source>
        <dbReference type="Proteomes" id="UP000287166"/>
    </source>
</evidence>
<feature type="compositionally biased region" description="Polar residues" evidence="1">
    <location>
        <begin position="1"/>
        <end position="10"/>
    </location>
</feature>
<protein>
    <submittedName>
        <fullName evidence="2">Uncharacterized protein</fullName>
    </submittedName>
</protein>
<feature type="region of interest" description="Disordered" evidence="1">
    <location>
        <begin position="1"/>
        <end position="20"/>
    </location>
</feature>
<dbReference type="EMBL" id="BFAD01000008">
    <property type="protein sequence ID" value="GBE85887.1"/>
    <property type="molecule type" value="Genomic_DNA"/>
</dbReference>
<keyword evidence="3" id="KW-1185">Reference proteome</keyword>